<evidence type="ECO:0000256" key="4">
    <source>
        <dbReference type="ARBA" id="ARBA00022475"/>
    </source>
</evidence>
<keyword evidence="6" id="KW-0808">Transferase</keyword>
<evidence type="ECO:0000256" key="6">
    <source>
        <dbReference type="ARBA" id="ARBA00022679"/>
    </source>
</evidence>
<feature type="transmembrane region" description="Helical" evidence="13">
    <location>
        <begin position="711"/>
        <end position="732"/>
    </location>
</feature>
<dbReference type="SUPFAM" id="SSF158472">
    <property type="entry name" value="HAMP domain-like"/>
    <property type="match status" value="1"/>
</dbReference>
<keyword evidence="8" id="KW-0547">Nucleotide-binding</keyword>
<dbReference type="Pfam" id="PF02518">
    <property type="entry name" value="HATPase_c"/>
    <property type="match status" value="1"/>
</dbReference>
<feature type="transmembrane region" description="Helical" evidence="13">
    <location>
        <begin position="554"/>
        <end position="576"/>
    </location>
</feature>
<dbReference type="Gene3D" id="1.10.287.130">
    <property type="match status" value="1"/>
</dbReference>
<dbReference type="Gene3D" id="6.10.340.10">
    <property type="match status" value="1"/>
</dbReference>
<evidence type="ECO:0000256" key="5">
    <source>
        <dbReference type="ARBA" id="ARBA00022553"/>
    </source>
</evidence>
<dbReference type="CDD" id="cd00082">
    <property type="entry name" value="HisKA"/>
    <property type="match status" value="1"/>
</dbReference>
<dbReference type="InterPro" id="IPR003661">
    <property type="entry name" value="HisK_dim/P_dom"/>
</dbReference>
<dbReference type="PANTHER" id="PTHR44936">
    <property type="entry name" value="SENSOR PROTEIN CREC"/>
    <property type="match status" value="1"/>
</dbReference>
<evidence type="ECO:0000256" key="9">
    <source>
        <dbReference type="ARBA" id="ARBA00022777"/>
    </source>
</evidence>
<keyword evidence="13" id="KW-0472">Membrane</keyword>
<feature type="transmembrane region" description="Helical" evidence="13">
    <location>
        <begin position="453"/>
        <end position="470"/>
    </location>
</feature>
<evidence type="ECO:0000256" key="12">
    <source>
        <dbReference type="ARBA" id="ARBA00023012"/>
    </source>
</evidence>
<gene>
    <name evidence="16" type="ORF">GCM10009843_16730</name>
</gene>
<feature type="domain" description="Histidine kinase" evidence="14">
    <location>
        <begin position="124"/>
        <end position="335"/>
    </location>
</feature>
<dbReference type="InterPro" id="IPR050980">
    <property type="entry name" value="2C_sensor_his_kinase"/>
</dbReference>
<accession>A0ABP5JWF2</accession>
<comment type="catalytic activity">
    <reaction evidence="1">
        <text>ATP + protein L-histidine = ADP + protein N-phospho-L-histidine.</text>
        <dbReference type="EC" id="2.7.13.3"/>
    </reaction>
</comment>
<keyword evidence="12" id="KW-0902">Two-component regulatory system</keyword>
<dbReference type="SMART" id="SM00387">
    <property type="entry name" value="HATPase_c"/>
    <property type="match status" value="1"/>
</dbReference>
<dbReference type="PRINTS" id="PR00344">
    <property type="entry name" value="BCTRLSENSOR"/>
</dbReference>
<evidence type="ECO:0000313" key="16">
    <source>
        <dbReference type="EMBL" id="GAA2122011.1"/>
    </source>
</evidence>
<evidence type="ECO:0000259" key="15">
    <source>
        <dbReference type="PROSITE" id="PS50885"/>
    </source>
</evidence>
<dbReference type="CDD" id="cd00075">
    <property type="entry name" value="HATPase"/>
    <property type="match status" value="1"/>
</dbReference>
<dbReference type="SUPFAM" id="SSF47384">
    <property type="entry name" value="Homodimeric domain of signal transducing histidine kinase"/>
    <property type="match status" value="1"/>
</dbReference>
<keyword evidence="5" id="KW-0597">Phosphoprotein</keyword>
<feature type="transmembrane region" description="Helical" evidence="13">
    <location>
        <begin position="642"/>
        <end position="661"/>
    </location>
</feature>
<organism evidence="16 17">
    <name type="scientific">Nocardioides bigeumensis</name>
    <dbReference type="NCBI Taxonomy" id="433657"/>
    <lineage>
        <taxon>Bacteria</taxon>
        <taxon>Bacillati</taxon>
        <taxon>Actinomycetota</taxon>
        <taxon>Actinomycetes</taxon>
        <taxon>Propionibacteriales</taxon>
        <taxon>Nocardioidaceae</taxon>
        <taxon>Nocardioides</taxon>
    </lineage>
</organism>
<feature type="transmembrane region" description="Helical" evidence="13">
    <location>
        <begin position="406"/>
        <end position="423"/>
    </location>
</feature>
<dbReference type="InterPro" id="IPR003594">
    <property type="entry name" value="HATPase_dom"/>
</dbReference>
<protein>
    <recommendedName>
        <fullName evidence="3">histidine kinase</fullName>
        <ecNumber evidence="3">2.7.13.3</ecNumber>
    </recommendedName>
</protein>
<evidence type="ECO:0000256" key="3">
    <source>
        <dbReference type="ARBA" id="ARBA00012438"/>
    </source>
</evidence>
<dbReference type="InterPro" id="IPR003660">
    <property type="entry name" value="HAMP_dom"/>
</dbReference>
<evidence type="ECO:0000313" key="17">
    <source>
        <dbReference type="Proteomes" id="UP001500575"/>
    </source>
</evidence>
<feature type="transmembrane region" description="Helical" evidence="13">
    <location>
        <begin position="517"/>
        <end position="542"/>
    </location>
</feature>
<evidence type="ECO:0000256" key="2">
    <source>
        <dbReference type="ARBA" id="ARBA00004651"/>
    </source>
</evidence>
<dbReference type="PROSITE" id="PS50109">
    <property type="entry name" value="HIS_KIN"/>
    <property type="match status" value="1"/>
</dbReference>
<feature type="transmembrane region" description="Helical" evidence="13">
    <location>
        <begin position="42"/>
        <end position="63"/>
    </location>
</feature>
<dbReference type="InterPro" id="IPR025291">
    <property type="entry name" value="DUF4153"/>
</dbReference>
<proteinExistence type="predicted"/>
<comment type="caution">
    <text evidence="16">The sequence shown here is derived from an EMBL/GenBank/DDBJ whole genome shotgun (WGS) entry which is preliminary data.</text>
</comment>
<dbReference type="InterPro" id="IPR036097">
    <property type="entry name" value="HisK_dim/P_sf"/>
</dbReference>
<evidence type="ECO:0000256" key="7">
    <source>
        <dbReference type="ARBA" id="ARBA00022692"/>
    </source>
</evidence>
<feature type="transmembrane region" description="Helical" evidence="13">
    <location>
        <begin position="19"/>
        <end position="36"/>
    </location>
</feature>
<dbReference type="Gene3D" id="3.30.565.10">
    <property type="entry name" value="Histidine kinase-like ATPase, C-terminal domain"/>
    <property type="match status" value="1"/>
</dbReference>
<dbReference type="Proteomes" id="UP001500575">
    <property type="component" value="Unassembled WGS sequence"/>
</dbReference>
<evidence type="ECO:0000256" key="10">
    <source>
        <dbReference type="ARBA" id="ARBA00022840"/>
    </source>
</evidence>
<feature type="transmembrane region" description="Helical" evidence="13">
    <location>
        <begin position="673"/>
        <end position="695"/>
    </location>
</feature>
<reference evidence="17" key="1">
    <citation type="journal article" date="2019" name="Int. J. Syst. Evol. Microbiol.">
        <title>The Global Catalogue of Microorganisms (GCM) 10K type strain sequencing project: providing services to taxonomists for standard genome sequencing and annotation.</title>
        <authorList>
            <consortium name="The Broad Institute Genomics Platform"/>
            <consortium name="The Broad Institute Genome Sequencing Center for Infectious Disease"/>
            <person name="Wu L."/>
            <person name="Ma J."/>
        </authorList>
    </citation>
    <scope>NUCLEOTIDE SEQUENCE [LARGE SCALE GENOMIC DNA]</scope>
    <source>
        <strain evidence="17">JCM 16021</strain>
    </source>
</reference>
<evidence type="ECO:0000256" key="1">
    <source>
        <dbReference type="ARBA" id="ARBA00000085"/>
    </source>
</evidence>
<dbReference type="PROSITE" id="PS50885">
    <property type="entry name" value="HAMP"/>
    <property type="match status" value="1"/>
</dbReference>
<name>A0ABP5JWF2_9ACTN</name>
<evidence type="ECO:0000256" key="11">
    <source>
        <dbReference type="ARBA" id="ARBA00022989"/>
    </source>
</evidence>
<sequence>MTGPPTAPLDPLTSIKVKLAVLVGVSVLLAAVLGAVGRAGGVPILLTIPVAVAVALGVTQLLAAGMTSPLRQMTEAAQQMARGVYDVRVEATSQDEVGRLAATFNRMAEDLAAVDRERRALIATVSHELRTPLAALAARLENLADGVEEPTPSTLAEVLAQAQRMGSLVADLLDLSRLDAGLVSLDADRVPLAAVVEEARADVALPGRAATYDVDVDPELIVTADRARLRQLVVNLLDNAVRHGPPGGTVTVSAGAASAGWWIEVRDEGPGVPPSERERVFERFGTLEGVTGGGTGLGLAVARWVAQLHGGRIAFLEPGLDQGGARVRAEFPTGTPQTPPAPLVVEEVVPRPSRDRRPQPATPPPVLDGFFGTFWPDASPARRSVVVGAAVAGVLAGAIIPYRDGGIGYALVLWACGLTVLLSSPHRREPFTLACGVLGVLSVLPVFLLDAAWIATLCVLAGIVVLVVGVTRGRSALGFVLAGICWPLSSLRGLPWFGRTLRAFGVQGSTTALARTVAWSILAVLVFGLLFVSADALVASWVNAVLPDWNPGTFVPRAFIGGFVFAVVLAAAYLSLNPPHTEPFAGRQRVPVRQRYEWLVPVTLVNGVFLLFLVAQATVVFGGHTYLESQTGLTYADYVHQGFGQLTVATALTLLVVWAASRKAPRATPADVLWLRGALGLLCALTLVVVASALYRMHVYQEAYGFTRTRLLVDVFEGWLGLLVIGVFVAGVRLNGWWLPRAAVLTGAAALLGLAAINPDAWIARHNLEREDLSTTPVDAQYLLQSLSADAVPVLLDGLAFAPECLNTAELADDDDWLEWNVGRARARGALETTGVEVRMDGVFCPYTDEGEIVPTPDLLGGSG</sequence>
<keyword evidence="7 13" id="KW-0812">Transmembrane</keyword>
<dbReference type="SMART" id="SM00304">
    <property type="entry name" value="HAMP"/>
    <property type="match status" value="1"/>
</dbReference>
<evidence type="ECO:0000256" key="13">
    <source>
        <dbReference type="SAM" id="Phobius"/>
    </source>
</evidence>
<dbReference type="PANTHER" id="PTHR44936:SF10">
    <property type="entry name" value="SENSOR PROTEIN RSTB"/>
    <property type="match status" value="1"/>
</dbReference>
<keyword evidence="4" id="KW-1003">Cell membrane</keyword>
<dbReference type="Pfam" id="PF00512">
    <property type="entry name" value="HisKA"/>
    <property type="match status" value="1"/>
</dbReference>
<dbReference type="CDD" id="cd06225">
    <property type="entry name" value="HAMP"/>
    <property type="match status" value="1"/>
</dbReference>
<dbReference type="InterPro" id="IPR004358">
    <property type="entry name" value="Sig_transdc_His_kin-like_C"/>
</dbReference>
<feature type="domain" description="HAMP" evidence="15">
    <location>
        <begin position="64"/>
        <end position="116"/>
    </location>
</feature>
<dbReference type="InterPro" id="IPR036890">
    <property type="entry name" value="HATPase_C_sf"/>
</dbReference>
<evidence type="ECO:0000256" key="8">
    <source>
        <dbReference type="ARBA" id="ARBA00022741"/>
    </source>
</evidence>
<feature type="transmembrane region" description="Helical" evidence="13">
    <location>
        <begin position="430"/>
        <end position="447"/>
    </location>
</feature>
<keyword evidence="17" id="KW-1185">Reference proteome</keyword>
<dbReference type="SMART" id="SM00388">
    <property type="entry name" value="HisKA"/>
    <property type="match status" value="1"/>
</dbReference>
<dbReference type="RefSeq" id="WP_344303233.1">
    <property type="nucleotide sequence ID" value="NZ_BAAAQQ010000008.1"/>
</dbReference>
<dbReference type="EMBL" id="BAAAQQ010000008">
    <property type="protein sequence ID" value="GAA2122011.1"/>
    <property type="molecule type" value="Genomic_DNA"/>
</dbReference>
<feature type="transmembrane region" description="Helical" evidence="13">
    <location>
        <begin position="596"/>
        <end position="621"/>
    </location>
</feature>
<keyword evidence="11 13" id="KW-1133">Transmembrane helix</keyword>
<evidence type="ECO:0000259" key="14">
    <source>
        <dbReference type="PROSITE" id="PS50109"/>
    </source>
</evidence>
<keyword evidence="10" id="KW-0067">ATP-binding</keyword>
<dbReference type="InterPro" id="IPR005467">
    <property type="entry name" value="His_kinase_dom"/>
</dbReference>
<dbReference type="Pfam" id="PF13687">
    <property type="entry name" value="DUF4153"/>
    <property type="match status" value="1"/>
</dbReference>
<dbReference type="EC" id="2.7.13.3" evidence="3"/>
<keyword evidence="9" id="KW-0418">Kinase</keyword>
<dbReference type="SUPFAM" id="SSF55874">
    <property type="entry name" value="ATPase domain of HSP90 chaperone/DNA topoisomerase II/histidine kinase"/>
    <property type="match status" value="1"/>
</dbReference>
<comment type="subcellular location">
    <subcellularLocation>
        <location evidence="2">Cell membrane</location>
        <topology evidence="2">Multi-pass membrane protein</topology>
    </subcellularLocation>
</comment>
<feature type="transmembrane region" description="Helical" evidence="13">
    <location>
        <begin position="738"/>
        <end position="757"/>
    </location>
</feature>
<dbReference type="Pfam" id="PF00672">
    <property type="entry name" value="HAMP"/>
    <property type="match status" value="1"/>
</dbReference>